<dbReference type="AlphaFoldDB" id="A0AAU8BPT0"/>
<dbReference type="RefSeq" id="WP_353499457.1">
    <property type="nucleotide sequence ID" value="NZ_CP115921.1"/>
</dbReference>
<evidence type="ECO:0000313" key="2">
    <source>
        <dbReference type="EMBL" id="XCD18310.1"/>
    </source>
</evidence>
<dbReference type="KEGG" id="vck:PG915_16150"/>
<evidence type="ECO:0000256" key="1">
    <source>
        <dbReference type="SAM" id="SignalP"/>
    </source>
</evidence>
<dbReference type="EMBL" id="CP115921">
    <property type="protein sequence ID" value="XCD18310.1"/>
    <property type="molecule type" value="Genomic_DNA"/>
</dbReference>
<dbReference type="SUPFAM" id="SSF48452">
    <property type="entry name" value="TPR-like"/>
    <property type="match status" value="1"/>
</dbReference>
<sequence>MNIKPLALAGLLLASFSHYAIANNTAIGESNAQAVPSAQESTEQRIQRLSYVAQNQAESAEARVDALHELSQYPNQNALVAVTRALKDSNPDVREAAIVGAKPYQFEYRWKLVSPLLSDGEESVQIAAAINLLPDYSTMANEQQQAIDKIYPTVTAYLERQSGKRSQLLLGDVYRWQLQWEKAEQQYLALIDDPELTTQASLSLSDNYRAQSNDKQALNVLNQAIERDDASAQLQYAKALTLVRMENKSEAASAIEKATDLAPDNSYYWYLNGVLQEPFDVAKATQSFEKAYLISGAPEQLYAVCDMYVRHNNAKTEACLGELGKVAPPYVIEQLKAKQNL</sequence>
<dbReference type="InterPro" id="IPR016024">
    <property type="entry name" value="ARM-type_fold"/>
</dbReference>
<dbReference type="Gene3D" id="1.25.40.10">
    <property type="entry name" value="Tetratricopeptide repeat domain"/>
    <property type="match status" value="1"/>
</dbReference>
<accession>A0AAU8BPT0</accession>
<evidence type="ECO:0008006" key="3">
    <source>
        <dbReference type="Google" id="ProtNLM"/>
    </source>
</evidence>
<name>A0AAU8BPT0_9VIBR</name>
<dbReference type="SUPFAM" id="SSF48371">
    <property type="entry name" value="ARM repeat"/>
    <property type="match status" value="1"/>
</dbReference>
<feature type="chain" id="PRO_5044020547" description="Tetratricopeptide repeat protein" evidence="1">
    <location>
        <begin position="23"/>
        <end position="341"/>
    </location>
</feature>
<organism evidence="2">
    <name type="scientific">Vibrio chaetopteri</name>
    <dbReference type="NCBI Taxonomy" id="3016528"/>
    <lineage>
        <taxon>Bacteria</taxon>
        <taxon>Pseudomonadati</taxon>
        <taxon>Pseudomonadota</taxon>
        <taxon>Gammaproteobacteria</taxon>
        <taxon>Vibrionales</taxon>
        <taxon>Vibrionaceae</taxon>
        <taxon>Vibrio</taxon>
    </lineage>
</organism>
<dbReference type="InterPro" id="IPR011990">
    <property type="entry name" value="TPR-like_helical_dom_sf"/>
</dbReference>
<keyword evidence="1" id="KW-0732">Signal</keyword>
<reference evidence="2" key="1">
    <citation type="submission" date="2023-01" db="EMBL/GenBank/DDBJ databases">
        <title>Vibrio sp. CB1-14 genome sequencing.</title>
        <authorList>
            <person name="Otstavnykh N."/>
            <person name="Isaeva M."/>
            <person name="Meleshko D."/>
        </authorList>
    </citation>
    <scope>NUCLEOTIDE SEQUENCE</scope>
    <source>
        <strain evidence="2">CB1-14</strain>
    </source>
</reference>
<protein>
    <recommendedName>
        <fullName evidence="3">Tetratricopeptide repeat protein</fullName>
    </recommendedName>
</protein>
<gene>
    <name evidence="2" type="ORF">PG915_16150</name>
</gene>
<feature type="signal peptide" evidence="1">
    <location>
        <begin position="1"/>
        <end position="22"/>
    </location>
</feature>
<proteinExistence type="predicted"/>